<organism evidence="10 11">
    <name type="scientific">Methanosarcina barkeri 3</name>
    <dbReference type="NCBI Taxonomy" id="1434107"/>
    <lineage>
        <taxon>Archaea</taxon>
        <taxon>Methanobacteriati</taxon>
        <taxon>Methanobacteriota</taxon>
        <taxon>Stenosarchaea group</taxon>
        <taxon>Methanomicrobia</taxon>
        <taxon>Methanosarcinales</taxon>
        <taxon>Methanosarcinaceae</taxon>
        <taxon>Methanosarcina</taxon>
    </lineage>
</organism>
<dbReference type="Gene3D" id="1.10.599.10">
    <property type="entry name" value="Aldehyde Ferredoxin Oxidoreductase Protein, subunit A, domain 3"/>
    <property type="match status" value="1"/>
</dbReference>
<dbReference type="InterPro" id="IPR036021">
    <property type="entry name" value="Tungsten_al_ferr_oxy-like_C"/>
</dbReference>
<dbReference type="GO" id="GO:0016625">
    <property type="term" value="F:oxidoreductase activity, acting on the aldehyde or oxo group of donors, iron-sulfur protein as acceptor"/>
    <property type="evidence" value="ECO:0007669"/>
    <property type="project" value="InterPro"/>
</dbReference>
<keyword evidence="7" id="KW-0411">Iron-sulfur</keyword>
<dbReference type="Pfam" id="PF02730">
    <property type="entry name" value="AFOR_N"/>
    <property type="match status" value="1"/>
</dbReference>
<dbReference type="PANTHER" id="PTHR30038:SF0">
    <property type="entry name" value="TUNGSTEN-CONTAINING ALDEHYDE FERREDOXIN OXIDOREDUCTASE"/>
    <property type="match status" value="1"/>
</dbReference>
<evidence type="ECO:0000313" key="11">
    <source>
        <dbReference type="Proteomes" id="UP000033066"/>
    </source>
</evidence>
<dbReference type="InterPro" id="IPR036503">
    <property type="entry name" value="Ald_Fedxn_OxRdtase_N_sf"/>
</dbReference>
<keyword evidence="3" id="KW-0004">4Fe-4S</keyword>
<dbReference type="HOGENOM" id="CLU_020364_1_0_2"/>
<dbReference type="InterPro" id="IPR013985">
    <property type="entry name" value="Ald_Fedxn_OxRdtase_dom3"/>
</dbReference>
<name>A0A0E3SPS3_METBA</name>
<dbReference type="PATRIC" id="fig|1434107.4.peg.4053"/>
<dbReference type="Gene3D" id="3.60.9.10">
    <property type="entry name" value="Aldehyde ferredoxin oxidoreductase, N-terminal domain"/>
    <property type="match status" value="1"/>
</dbReference>
<comment type="cofactor">
    <cofactor evidence="8">
        <name>tungstopterin</name>
        <dbReference type="ChEBI" id="CHEBI:30402"/>
    </cofactor>
</comment>
<dbReference type="InterPro" id="IPR013984">
    <property type="entry name" value="Ald_Fedxn_OxRdtase_dom2"/>
</dbReference>
<dbReference type="Gene3D" id="1.10.569.10">
    <property type="entry name" value="Aldehyde Ferredoxin Oxidoreductase Protein, subunit A, domain 2"/>
    <property type="match status" value="1"/>
</dbReference>
<dbReference type="GO" id="GO:0009055">
    <property type="term" value="F:electron transfer activity"/>
    <property type="evidence" value="ECO:0007669"/>
    <property type="project" value="InterPro"/>
</dbReference>
<keyword evidence="6" id="KW-0408">Iron</keyword>
<evidence type="ECO:0000256" key="8">
    <source>
        <dbReference type="ARBA" id="ARBA00049934"/>
    </source>
</evidence>
<protein>
    <submittedName>
        <fullName evidence="10">Aldehyde ferredoxin oxidoreductase</fullName>
    </submittedName>
</protein>
<feature type="domain" description="Aldehyde ferredoxin oxidoreductase N-terminal" evidence="9">
    <location>
        <begin position="4"/>
        <end position="200"/>
    </location>
</feature>
<dbReference type="EMBL" id="CP009517">
    <property type="protein sequence ID" value="AKB83792.1"/>
    <property type="molecule type" value="Genomic_DNA"/>
</dbReference>
<dbReference type="AlphaFoldDB" id="A0A0E3SPS3"/>
<dbReference type="InterPro" id="IPR001203">
    <property type="entry name" value="OxRdtase_Ald_Fedxn_C"/>
</dbReference>
<dbReference type="SUPFAM" id="SSF48310">
    <property type="entry name" value="Aldehyde ferredoxin oxidoreductase, C-terminal domains"/>
    <property type="match status" value="1"/>
</dbReference>
<accession>A0A0E3SPS3</accession>
<proteinExistence type="inferred from homology"/>
<reference evidence="10" key="1">
    <citation type="submission" date="2014-07" db="EMBL/GenBank/DDBJ databases">
        <title>Methanogenic archaea and the global carbon cycle.</title>
        <authorList>
            <person name="Henriksen J.R."/>
            <person name="Luke J."/>
            <person name="Reinhart S."/>
            <person name="Benedict M.N."/>
            <person name="Youngblut N.D."/>
            <person name="Metcalf M.E."/>
            <person name="Whitaker R.J."/>
            <person name="Metcalf W.W."/>
        </authorList>
    </citation>
    <scope>NUCLEOTIDE SEQUENCE [LARGE SCALE GENOMIC DNA]</scope>
    <source>
        <strain evidence="10">3</strain>
    </source>
</reference>
<dbReference type="STRING" id="1434107.MSBR3_3214"/>
<evidence type="ECO:0000256" key="7">
    <source>
        <dbReference type="ARBA" id="ARBA00023014"/>
    </source>
</evidence>
<dbReference type="GO" id="GO:0046872">
    <property type="term" value="F:metal ion binding"/>
    <property type="evidence" value="ECO:0007669"/>
    <property type="project" value="UniProtKB-KW"/>
</dbReference>
<dbReference type="SMART" id="SM00790">
    <property type="entry name" value="AFOR_N"/>
    <property type="match status" value="1"/>
</dbReference>
<evidence type="ECO:0000313" key="10">
    <source>
        <dbReference type="EMBL" id="AKB83792.1"/>
    </source>
</evidence>
<dbReference type="RefSeq" id="WP_048109444.1">
    <property type="nucleotide sequence ID" value="NZ_CP009517.1"/>
</dbReference>
<keyword evidence="11" id="KW-1185">Reference proteome</keyword>
<comment type="similarity">
    <text evidence="2">Belongs to the AOR/FOR family.</text>
</comment>
<evidence type="ECO:0000256" key="5">
    <source>
        <dbReference type="ARBA" id="ARBA00023002"/>
    </source>
</evidence>
<evidence type="ECO:0000256" key="1">
    <source>
        <dbReference type="ARBA" id="ARBA00001966"/>
    </source>
</evidence>
<evidence type="ECO:0000256" key="2">
    <source>
        <dbReference type="ARBA" id="ARBA00011032"/>
    </source>
</evidence>
<dbReference type="OrthoDB" id="30771at2157"/>
<evidence type="ECO:0000256" key="4">
    <source>
        <dbReference type="ARBA" id="ARBA00022723"/>
    </source>
</evidence>
<dbReference type="GeneID" id="24790871"/>
<gene>
    <name evidence="10" type="ORF">MSBR3_3214</name>
</gene>
<dbReference type="InterPro" id="IPR051919">
    <property type="entry name" value="W-dependent_AOR"/>
</dbReference>
<dbReference type="SUPFAM" id="SSF56228">
    <property type="entry name" value="Aldehyde ferredoxin oxidoreductase, N-terminal domain"/>
    <property type="match status" value="1"/>
</dbReference>
<dbReference type="KEGG" id="mbak:MSBR3_3214"/>
<evidence type="ECO:0000256" key="6">
    <source>
        <dbReference type="ARBA" id="ARBA00023004"/>
    </source>
</evidence>
<keyword evidence="4" id="KW-0479">Metal-binding</keyword>
<dbReference type="GO" id="GO:0051539">
    <property type="term" value="F:4 iron, 4 sulfur cluster binding"/>
    <property type="evidence" value="ECO:0007669"/>
    <property type="project" value="UniProtKB-KW"/>
</dbReference>
<dbReference type="Pfam" id="PF01314">
    <property type="entry name" value="AFOR_C"/>
    <property type="match status" value="1"/>
</dbReference>
<keyword evidence="5" id="KW-0560">Oxidoreductase</keyword>
<sequence length="597" mass="64963">MTPWTGKIVYVNLDTESVNIVETDEKLILKYLGGRGLGVKLLSELTDPSIDPFSPINPLIFTSGPLSGIAPMASGAVLTSKSPLTGTIFSWNMTGDFGRELKKAEIDALVVTGKANRPSYVEIKDGNVEVVPAKQLWEKNVKACTEALENKGSVACIGRAGEKQVLISSFVIDSIHIGRGGLGAIAGSKMLKAVVVKGEKELLPSDPEEFRKLETRVLKLFDASPMLSKGLANYGTSALVKLLDYMNLIPSRNFTGKKVPFADALSGESIKSTFELENKSCSGCPLGCKKRIKGAGQMFKEIGQFFPEGQFLSEGQFSLEGQILPDYDSLWAFGFNLENPDLNSVLMADRICKDYGLDPISAGSALGACAEFKEEIIEANEMKSMLFKIGEGSKLGNGTRRYLSGLGREDLSMDVKGLELGGFDPRGIKGQALAYATSSHGGDYLTAFMVGPEVLGKPVSLNRLSLKGKAGILQVFENLTAVLDSFVFCPYSGFALGEELGSALLLSGAGMEISPAELLRIGERIYNLERMYNFKAGFTRKDDTLPERLFENNGENEGYGIPRQEFEAALREYYHYRGWNEEGVPRPEKLKELGINF</sequence>
<evidence type="ECO:0000259" key="9">
    <source>
        <dbReference type="SMART" id="SM00790"/>
    </source>
</evidence>
<comment type="cofactor">
    <cofactor evidence="1">
        <name>[4Fe-4S] cluster</name>
        <dbReference type="ChEBI" id="CHEBI:49883"/>
    </cofactor>
</comment>
<evidence type="ECO:0000256" key="3">
    <source>
        <dbReference type="ARBA" id="ARBA00022485"/>
    </source>
</evidence>
<dbReference type="PANTHER" id="PTHR30038">
    <property type="entry name" value="ALDEHYDE FERREDOXIN OXIDOREDUCTASE"/>
    <property type="match status" value="1"/>
</dbReference>
<dbReference type="InterPro" id="IPR013983">
    <property type="entry name" value="Ald_Fedxn_OxRdtase_N"/>
</dbReference>
<dbReference type="Proteomes" id="UP000033066">
    <property type="component" value="Chromosome"/>
</dbReference>